<sequence>MQASGTFTVEAFSPVDPHMDTGPVTATSVAVMRMEKQFTGDVAGRSVTVFTYALDAATDVGGYIAMESFEGMLGGRSGTFNFSHSATTVGNVRSDESLVIIPSSGTGELTGISGGGGIAVDADGTHRIWFDYKLPA</sequence>
<reference evidence="1" key="2">
    <citation type="submission" date="2020-09" db="EMBL/GenBank/DDBJ databases">
        <authorList>
            <person name="Sun Q."/>
            <person name="Zhou Y."/>
        </authorList>
    </citation>
    <scope>NUCLEOTIDE SEQUENCE</scope>
    <source>
        <strain evidence="1">CGMCC 1.15152</strain>
    </source>
</reference>
<dbReference type="RefSeq" id="WP_188712551.1">
    <property type="nucleotide sequence ID" value="NZ_BMHO01000001.1"/>
</dbReference>
<dbReference type="EMBL" id="BMHO01000001">
    <property type="protein sequence ID" value="GGD43157.1"/>
    <property type="molecule type" value="Genomic_DNA"/>
</dbReference>
<dbReference type="Pfam" id="PF11528">
    <property type="entry name" value="DUF3224"/>
    <property type="match status" value="1"/>
</dbReference>
<dbReference type="InterPro" id="IPR021607">
    <property type="entry name" value="DUF3224"/>
</dbReference>
<dbReference type="Gene3D" id="2.40.350.10">
    <property type="entry name" value="SO1590-like"/>
    <property type="match status" value="1"/>
</dbReference>
<name>A0A916YG38_9MICO</name>
<dbReference type="Proteomes" id="UP000633205">
    <property type="component" value="Unassembled WGS sequence"/>
</dbReference>
<dbReference type="AlphaFoldDB" id="A0A916YG38"/>
<evidence type="ECO:0000313" key="1">
    <source>
        <dbReference type="EMBL" id="GGD43157.1"/>
    </source>
</evidence>
<protein>
    <recommendedName>
        <fullName evidence="3">DUF3224 domain-containing protein</fullName>
    </recommendedName>
</protein>
<proteinExistence type="predicted"/>
<gene>
    <name evidence="1" type="ORF">GCM10010915_25360</name>
</gene>
<evidence type="ECO:0008006" key="3">
    <source>
        <dbReference type="Google" id="ProtNLM"/>
    </source>
</evidence>
<organism evidence="1 2">
    <name type="scientific">Microbacterium faecale</name>
    <dbReference type="NCBI Taxonomy" id="1804630"/>
    <lineage>
        <taxon>Bacteria</taxon>
        <taxon>Bacillati</taxon>
        <taxon>Actinomycetota</taxon>
        <taxon>Actinomycetes</taxon>
        <taxon>Micrococcales</taxon>
        <taxon>Microbacteriaceae</taxon>
        <taxon>Microbacterium</taxon>
    </lineage>
</organism>
<dbReference type="InterPro" id="IPR023159">
    <property type="entry name" value="SO1590-like_sf"/>
</dbReference>
<reference evidence="1" key="1">
    <citation type="journal article" date="2014" name="Int. J. Syst. Evol. Microbiol.">
        <title>Complete genome sequence of Corynebacterium casei LMG S-19264T (=DSM 44701T), isolated from a smear-ripened cheese.</title>
        <authorList>
            <consortium name="US DOE Joint Genome Institute (JGI-PGF)"/>
            <person name="Walter F."/>
            <person name="Albersmeier A."/>
            <person name="Kalinowski J."/>
            <person name="Ruckert C."/>
        </authorList>
    </citation>
    <scope>NUCLEOTIDE SEQUENCE</scope>
    <source>
        <strain evidence="1">CGMCC 1.15152</strain>
    </source>
</reference>
<keyword evidence="2" id="KW-1185">Reference proteome</keyword>
<dbReference type="SUPFAM" id="SSF159238">
    <property type="entry name" value="SO1590-like"/>
    <property type="match status" value="1"/>
</dbReference>
<accession>A0A916YG38</accession>
<evidence type="ECO:0000313" key="2">
    <source>
        <dbReference type="Proteomes" id="UP000633205"/>
    </source>
</evidence>
<comment type="caution">
    <text evidence="1">The sequence shown here is derived from an EMBL/GenBank/DDBJ whole genome shotgun (WGS) entry which is preliminary data.</text>
</comment>